<dbReference type="SUPFAM" id="SSF55811">
    <property type="entry name" value="Nudix"/>
    <property type="match status" value="1"/>
</dbReference>
<protein>
    <submittedName>
        <fullName evidence="4">Uncharacterized 45.4 kDa protein in thiaminase I 5'region</fullName>
    </submittedName>
</protein>
<dbReference type="AlphaFoldDB" id="A0A1X6X1M8"/>
<evidence type="ECO:0000256" key="2">
    <source>
        <dbReference type="ARBA" id="ARBA00022801"/>
    </source>
</evidence>
<dbReference type="Gene3D" id="3.90.79.10">
    <property type="entry name" value="Nucleoside Triphosphate Pyrophosphohydrolase"/>
    <property type="match status" value="1"/>
</dbReference>
<dbReference type="PANTHER" id="PTHR43046">
    <property type="entry name" value="GDP-MANNOSE MANNOSYL HYDROLASE"/>
    <property type="match status" value="1"/>
</dbReference>
<reference evidence="4 5" key="1">
    <citation type="submission" date="2017-02" db="EMBL/GenBank/DDBJ databases">
        <authorList>
            <person name="Peterson S.W."/>
        </authorList>
    </citation>
    <scope>NUCLEOTIDE SEQUENCE [LARGE SCALE GENOMIC DNA]</scope>
    <source>
        <strain evidence="4 5">CIP104813</strain>
    </source>
</reference>
<gene>
    <name evidence="4" type="ORF">FM110_08335</name>
</gene>
<dbReference type="InterPro" id="IPR000086">
    <property type="entry name" value="NUDIX_hydrolase_dom"/>
</dbReference>
<evidence type="ECO:0000259" key="3">
    <source>
        <dbReference type="PROSITE" id="PS51462"/>
    </source>
</evidence>
<dbReference type="PROSITE" id="PS51462">
    <property type="entry name" value="NUDIX"/>
    <property type="match status" value="1"/>
</dbReference>
<dbReference type="PRINTS" id="PR00502">
    <property type="entry name" value="NUDIXFAMILY"/>
</dbReference>
<keyword evidence="5" id="KW-1185">Reference proteome</keyword>
<evidence type="ECO:0000313" key="4">
    <source>
        <dbReference type="EMBL" id="SLM92467.1"/>
    </source>
</evidence>
<accession>A0A1X6X1M8</accession>
<evidence type="ECO:0000256" key="1">
    <source>
        <dbReference type="ARBA" id="ARBA00001946"/>
    </source>
</evidence>
<dbReference type="InterPro" id="IPR015797">
    <property type="entry name" value="NUDIX_hydrolase-like_dom_sf"/>
</dbReference>
<dbReference type="Proteomes" id="UP000195981">
    <property type="component" value="Unassembled WGS sequence"/>
</dbReference>
<proteinExistence type="predicted"/>
<comment type="cofactor">
    <cofactor evidence="1">
        <name>Mg(2+)</name>
        <dbReference type="ChEBI" id="CHEBI:18420"/>
    </cofactor>
</comment>
<dbReference type="Pfam" id="PF00293">
    <property type="entry name" value="NUDIX"/>
    <property type="match status" value="1"/>
</dbReference>
<dbReference type="CDD" id="cd02883">
    <property type="entry name" value="NUDIX_Hydrolase"/>
    <property type="match status" value="1"/>
</dbReference>
<dbReference type="InterPro" id="IPR020476">
    <property type="entry name" value="Nudix_hydrolase"/>
</dbReference>
<dbReference type="GO" id="GO:0016787">
    <property type="term" value="F:hydrolase activity"/>
    <property type="evidence" value="ECO:0007669"/>
    <property type="project" value="UniProtKB-KW"/>
</dbReference>
<name>A0A1X6X1M8_9MICO</name>
<dbReference type="EMBL" id="FWFG01000068">
    <property type="protein sequence ID" value="SLM92467.1"/>
    <property type="molecule type" value="Genomic_DNA"/>
</dbReference>
<keyword evidence="2" id="KW-0378">Hydrolase</keyword>
<sequence>MASMLSALRGYLARKIPWWTVRLTQPSFLVSVVALLRTPDGRILLLENRFWRGGRWGCPAGYMRRGESPEQTAVRECREECGVVPRDLRVVSVLPQSPHRVEIWCTGTIDIEVAPSALQSWEITGADLLDLDAALARMRRSQAAMVRELLAQA</sequence>
<organism evidence="4 5">
    <name type="scientific">Brachybacterium nesterenkovii</name>
    <dbReference type="NCBI Taxonomy" id="47847"/>
    <lineage>
        <taxon>Bacteria</taxon>
        <taxon>Bacillati</taxon>
        <taxon>Actinomycetota</taxon>
        <taxon>Actinomycetes</taxon>
        <taxon>Micrococcales</taxon>
        <taxon>Dermabacteraceae</taxon>
        <taxon>Brachybacterium</taxon>
    </lineage>
</organism>
<dbReference type="PANTHER" id="PTHR43046:SF16">
    <property type="entry name" value="ADP-RIBOSE PYROPHOSPHATASE YJHB-RELATED"/>
    <property type="match status" value="1"/>
</dbReference>
<evidence type="ECO:0000313" key="5">
    <source>
        <dbReference type="Proteomes" id="UP000195981"/>
    </source>
</evidence>
<feature type="domain" description="Nudix hydrolase" evidence="3">
    <location>
        <begin position="26"/>
        <end position="151"/>
    </location>
</feature>